<proteinExistence type="predicted"/>
<sequence>MSVWNKRICWNKDRYLSIDPKHTRKNSWRNPIMPATETIVLDALVDLIQTDQLYEDLNREAKKAGGRDGNGELPQSFFESYSAMANTNGGVILLGIEEKPKNHFSVYGLHQVQKIREDLTNTLNNKQKVSKNLLQDSNISEVQVADKTILVIWVPRATRKEKPIYLNNNPITGTYRRNYQGDYRCDESVVKRMLAEQVSDGQDKRIIPHTGIDDLHLESFHAYRNRFRITNLSHTWNNDSDYDFLTHLQGYRKDRETEEEGLTVAGLLMFGRWETITEFLPEFFLDYREIPEGSGSVRWIDRLVPDGSWSGNLFDFFQLTYRRLKRDLKSPFHLHDGQRVEDTPAEAAIREALVNALIHADYSSSVSILIEKRVDQIIFRNPGTMRIPLELAAHGGTSDCRNRALQVMFRMVGFGDQAGSGIPSIFSNWAQEQYRNPHYVESFGPDTTTLTLCMIHLFPENILAYLDSTYGVSFHALSHEQKIALALAYSDGEVTHKRIREMSGIHPSDLTKDLKILVDLGFLVPEGESRGRVYYPKNPPQSTVTQSHLTDDTGESSLSHSGGSLSYSEASLSHSENTLSPSLMNTGAVPLTKRIEKGMRGRKNIPKEEMESFILDICSEQFQTLGDIALMLHRSERVIRNNYIRTMVQKGILIPRYPDKKTHPDQAYIRKSL</sequence>
<feature type="region of interest" description="Disordered" evidence="1">
    <location>
        <begin position="531"/>
        <end position="585"/>
    </location>
</feature>
<reference evidence="3 4" key="1">
    <citation type="submission" date="2021-06" db="EMBL/GenBank/DDBJ databases">
        <title>Complete genome sequence of the secondary alcohol utilizing methanogen Methanospirillum hungatei strain GP1.</title>
        <authorList>
            <person name="Day L.A."/>
            <person name="Costa K.C."/>
        </authorList>
    </citation>
    <scope>NUCLEOTIDE SEQUENCE [LARGE SCALE GENOMIC DNA]</scope>
    <source>
        <strain evidence="3 4">GP1</strain>
    </source>
</reference>
<dbReference type="InterPro" id="IPR007421">
    <property type="entry name" value="Schlafen_AlbA_2_dom"/>
</dbReference>
<protein>
    <submittedName>
        <fullName evidence="3">DNA binding domain-containing protein</fullName>
    </submittedName>
</protein>
<dbReference type="Pfam" id="PF04326">
    <property type="entry name" value="SLFN_AlbA_2"/>
    <property type="match status" value="1"/>
</dbReference>
<dbReference type="PANTHER" id="PTHR30595">
    <property type="entry name" value="GLPR-RELATED TRANSCRIPTIONAL REPRESSOR"/>
    <property type="match status" value="1"/>
</dbReference>
<evidence type="ECO:0000259" key="2">
    <source>
        <dbReference type="Pfam" id="PF04326"/>
    </source>
</evidence>
<dbReference type="PANTHER" id="PTHR30595:SF6">
    <property type="entry name" value="SCHLAFEN ALBA-2 DOMAIN-CONTAINING PROTEIN"/>
    <property type="match status" value="1"/>
</dbReference>
<feature type="domain" description="Schlafen AlbA-2" evidence="2">
    <location>
        <begin position="60"/>
        <end position="178"/>
    </location>
</feature>
<gene>
    <name evidence="3" type="ORF">KSK55_05800</name>
</gene>
<evidence type="ECO:0000313" key="3">
    <source>
        <dbReference type="EMBL" id="QXO95900.1"/>
    </source>
</evidence>
<dbReference type="OrthoDB" id="114576at2157"/>
<organism evidence="3 4">
    <name type="scientific">Methanospirillum hungatei</name>
    <dbReference type="NCBI Taxonomy" id="2203"/>
    <lineage>
        <taxon>Archaea</taxon>
        <taxon>Methanobacteriati</taxon>
        <taxon>Methanobacteriota</taxon>
        <taxon>Stenosarchaea group</taxon>
        <taxon>Methanomicrobia</taxon>
        <taxon>Methanomicrobiales</taxon>
        <taxon>Methanospirillaceae</taxon>
        <taxon>Methanospirillum</taxon>
    </lineage>
</organism>
<dbReference type="Pfam" id="PF13749">
    <property type="entry name" value="HATPase_c_4"/>
    <property type="match status" value="1"/>
</dbReference>
<feature type="compositionally biased region" description="Low complexity" evidence="1">
    <location>
        <begin position="555"/>
        <end position="576"/>
    </location>
</feature>
<accession>A0A8F5VQG3</accession>
<evidence type="ECO:0000313" key="4">
    <source>
        <dbReference type="Proteomes" id="UP000694228"/>
    </source>
</evidence>
<dbReference type="Proteomes" id="UP000694228">
    <property type="component" value="Chromosome"/>
</dbReference>
<dbReference type="AlphaFoldDB" id="A0A8F5VQG3"/>
<evidence type="ECO:0000256" key="1">
    <source>
        <dbReference type="SAM" id="MobiDB-lite"/>
    </source>
</evidence>
<name>A0A8F5VQG3_METHU</name>
<dbReference type="EMBL" id="CP077107">
    <property type="protein sequence ID" value="QXO95900.1"/>
    <property type="molecule type" value="Genomic_DNA"/>
</dbReference>